<dbReference type="OMA" id="ELFYMAK"/>
<accession>A0A8S1MPP3</accession>
<keyword evidence="2" id="KW-1185">Reference proteome</keyword>
<reference evidence="1" key="1">
    <citation type="submission" date="2021-01" db="EMBL/GenBank/DDBJ databases">
        <authorList>
            <consortium name="Genoscope - CEA"/>
            <person name="William W."/>
        </authorList>
    </citation>
    <scope>NUCLEOTIDE SEQUENCE</scope>
</reference>
<dbReference type="AlphaFoldDB" id="A0A8S1MPP3"/>
<evidence type="ECO:0000313" key="2">
    <source>
        <dbReference type="Proteomes" id="UP000688137"/>
    </source>
</evidence>
<organism evidence="1 2">
    <name type="scientific">Paramecium primaurelia</name>
    <dbReference type="NCBI Taxonomy" id="5886"/>
    <lineage>
        <taxon>Eukaryota</taxon>
        <taxon>Sar</taxon>
        <taxon>Alveolata</taxon>
        <taxon>Ciliophora</taxon>
        <taxon>Intramacronucleata</taxon>
        <taxon>Oligohymenophorea</taxon>
        <taxon>Peniculida</taxon>
        <taxon>Parameciidae</taxon>
        <taxon>Paramecium</taxon>
    </lineage>
</organism>
<proteinExistence type="predicted"/>
<comment type="caution">
    <text evidence="1">The sequence shown here is derived from an EMBL/GenBank/DDBJ whole genome shotgun (WGS) entry which is preliminary data.</text>
</comment>
<sequence>MEIEKEIIKLSSCQKFLLIQSFRTLINIIDLEHFKQKQINFRDAEISFIDYFDNELLVGDKQGKLYYKNESFQVHSSQFLNGIVKDGMLLSLGSDGLIKQTNIKTFQCLYSRQLSNHIKEGTLFLLSSHVLVQFGQKIVLINLENDVIETKYKINQQGPLIVKLNNLSKDYFSVLGKEGLLKIFKLGDNQEAILTIEIGIYENYELFYMAKKTTLLLWNQDSIISYVFEKELNKQYEIKINNLQSVMQGERLLIVYDNISNPKLKQINNIESQKFKSLYQQEQLLRFNELQQSKQLEQQQNKLQSNPIPIAFYDFAYFNNKTSQIKDDKNESKKIISEQNMINVLKQSLIAKDKTYLEYALERTLQSGIAESVNNLQLEQLQELQHFIVDKLISYPEQTKKYLEWIKAIVKRGVGDFSKLYYLLEERTKSINKLEAICSKIQFNKLTQKPKQDKDYRKQQHTIYEEQQNDVVIIQGNLQQKQMIENNQVEDQTGQIEDDFDQAYIKHKQELRQKAYENIEEEAYDDGDLQF</sequence>
<evidence type="ECO:0000313" key="1">
    <source>
        <dbReference type="EMBL" id="CAD8081302.1"/>
    </source>
</evidence>
<dbReference type="EMBL" id="CAJJDM010000067">
    <property type="protein sequence ID" value="CAD8081302.1"/>
    <property type="molecule type" value="Genomic_DNA"/>
</dbReference>
<dbReference type="Proteomes" id="UP000688137">
    <property type="component" value="Unassembled WGS sequence"/>
</dbReference>
<name>A0A8S1MPP3_PARPR</name>
<gene>
    <name evidence="1" type="ORF">PPRIM_AZ9-3.1.T0650152</name>
</gene>
<protein>
    <submittedName>
        <fullName evidence="1">Uncharacterized protein</fullName>
    </submittedName>
</protein>